<feature type="domain" description="7,8-dihydro-6-hydroxymethylpterin-pyrophosphokinase" evidence="9">
    <location>
        <begin position="211"/>
        <end position="222"/>
    </location>
</feature>
<keyword evidence="5" id="KW-0547">Nucleotide-binding</keyword>
<dbReference type="GO" id="GO:0046654">
    <property type="term" value="P:tetrahydrofolate biosynthetic process"/>
    <property type="evidence" value="ECO:0007669"/>
    <property type="project" value="UniProtKB-UniPathway"/>
</dbReference>
<dbReference type="InterPro" id="IPR000550">
    <property type="entry name" value="Hppk"/>
</dbReference>
<keyword evidence="8" id="KW-0289">Folate biosynthesis</keyword>
<dbReference type="EMBL" id="JNSL01000217">
    <property type="protein sequence ID" value="KGA12422.1"/>
    <property type="molecule type" value="Genomic_DNA"/>
</dbReference>
<gene>
    <name evidence="10" type="ORF">GM51_21590</name>
</gene>
<dbReference type="SUPFAM" id="SSF55620">
    <property type="entry name" value="Tetrahydrobiopterin biosynthesis enzymes-like"/>
    <property type="match status" value="1"/>
</dbReference>
<sequence>MARDHIYVNGLRLMALVGVLPHERDALQPVQIDVDLEVDLSEAGVTDNLDDTANYGEISNAIAEVVRTSSDTLLERLAARIADRVLHFDHVEVADVMVTKLRPPIPEDLVSSAVRIVRSRVDMRVPARHRAIVALGSNLGDRAAYLRFGLDRLSNVVAQSQVFETDPVGGPDNQGPYLNMVAVVDTDLDPFAMLRRLLQIESEAHRVRVERWGPRTLDLDLLFYDDYTIESEELTVPHPRFAERRFVLEPLSEVAVEFCPSHWRDRLPAYGVYPRGPIDSLVAHTSIS</sequence>
<dbReference type="UniPathway" id="UPA00077">
    <property type="reaction ID" value="UER00155"/>
</dbReference>
<dbReference type="NCBIfam" id="TIGR00526">
    <property type="entry name" value="folB_dom"/>
    <property type="match status" value="1"/>
</dbReference>
<dbReference type="PROSITE" id="PS00794">
    <property type="entry name" value="HPPK"/>
    <property type="match status" value="1"/>
</dbReference>
<comment type="similarity">
    <text evidence="2">In the N-terminal section; belongs to the DHNA family.</text>
</comment>
<dbReference type="PANTHER" id="PTHR43071">
    <property type="entry name" value="2-AMINO-4-HYDROXY-6-HYDROXYMETHYLDIHYDROPTERIDINE PYROPHOSPHOKINASE"/>
    <property type="match status" value="1"/>
</dbReference>
<organism evidence="10">
    <name type="scientific">freshwater metagenome</name>
    <dbReference type="NCBI Taxonomy" id="449393"/>
    <lineage>
        <taxon>unclassified sequences</taxon>
        <taxon>metagenomes</taxon>
        <taxon>ecological metagenomes</taxon>
    </lineage>
</organism>
<dbReference type="EC" id="2.7.6.3" evidence="3"/>
<evidence type="ECO:0000256" key="5">
    <source>
        <dbReference type="ARBA" id="ARBA00022741"/>
    </source>
</evidence>
<proteinExistence type="inferred from homology"/>
<dbReference type="NCBIfam" id="TIGR01498">
    <property type="entry name" value="folK"/>
    <property type="match status" value="1"/>
</dbReference>
<dbReference type="Gene3D" id="3.30.70.560">
    <property type="entry name" value="7,8-Dihydro-6-hydroxymethylpterin-pyrophosphokinase HPPK"/>
    <property type="match status" value="1"/>
</dbReference>
<evidence type="ECO:0000256" key="3">
    <source>
        <dbReference type="ARBA" id="ARBA00013253"/>
    </source>
</evidence>
<evidence type="ECO:0000313" key="10">
    <source>
        <dbReference type="EMBL" id="KGA12422.1"/>
    </source>
</evidence>
<dbReference type="PANTHER" id="PTHR43071:SF1">
    <property type="entry name" value="2-AMINO-4-HYDROXY-6-HYDROXYMETHYLDIHYDROPTERIDINE PYROPHOSPHOKINASE"/>
    <property type="match status" value="1"/>
</dbReference>
<name>A0A094PMV7_9ZZZZ</name>
<dbReference type="GO" id="GO:0016301">
    <property type="term" value="F:kinase activity"/>
    <property type="evidence" value="ECO:0007669"/>
    <property type="project" value="UniProtKB-KW"/>
</dbReference>
<dbReference type="InterPro" id="IPR006157">
    <property type="entry name" value="FolB_dom"/>
</dbReference>
<comment type="pathway">
    <text evidence="1">Cofactor biosynthesis; tetrahydrofolate biosynthesis; 2-amino-4-hydroxy-6-hydroxymethyl-7,8-dihydropteridine diphosphate from 7,8-dihydroneopterin triphosphate: step 4/4.</text>
</comment>
<dbReference type="InterPro" id="IPR043133">
    <property type="entry name" value="GTP-CH-I_C/QueF"/>
</dbReference>
<evidence type="ECO:0000256" key="1">
    <source>
        <dbReference type="ARBA" id="ARBA00005051"/>
    </source>
</evidence>
<dbReference type="GO" id="GO:0005524">
    <property type="term" value="F:ATP binding"/>
    <property type="evidence" value="ECO:0007669"/>
    <property type="project" value="UniProtKB-KW"/>
</dbReference>
<dbReference type="NCBIfam" id="TIGR00525">
    <property type="entry name" value="folB"/>
    <property type="match status" value="1"/>
</dbReference>
<keyword evidence="7" id="KW-0067">ATP-binding</keyword>
<protein>
    <recommendedName>
        <fullName evidence="3">2-amino-4-hydroxy-6-hydroxymethyldihydropteridine diphosphokinase</fullName>
        <ecNumber evidence="3">2.7.6.3</ecNumber>
    </recommendedName>
</protein>
<dbReference type="Pfam" id="PF01288">
    <property type="entry name" value="HPPK"/>
    <property type="match status" value="1"/>
</dbReference>
<evidence type="ECO:0000256" key="7">
    <source>
        <dbReference type="ARBA" id="ARBA00022840"/>
    </source>
</evidence>
<comment type="caution">
    <text evidence="10">The sequence shown here is derived from an EMBL/GenBank/DDBJ whole genome shotgun (WGS) entry which is preliminary data.</text>
</comment>
<evidence type="ECO:0000256" key="6">
    <source>
        <dbReference type="ARBA" id="ARBA00022777"/>
    </source>
</evidence>
<dbReference type="GO" id="GO:0046656">
    <property type="term" value="P:folic acid biosynthetic process"/>
    <property type="evidence" value="ECO:0007669"/>
    <property type="project" value="UniProtKB-KW"/>
</dbReference>
<dbReference type="GO" id="GO:0003848">
    <property type="term" value="F:2-amino-4-hydroxy-6-hydroxymethyldihydropteridine diphosphokinase activity"/>
    <property type="evidence" value="ECO:0007669"/>
    <property type="project" value="UniProtKB-EC"/>
</dbReference>
<dbReference type="Pfam" id="PF02152">
    <property type="entry name" value="FolB"/>
    <property type="match status" value="1"/>
</dbReference>
<dbReference type="InterPro" id="IPR006156">
    <property type="entry name" value="Dihydroneopterin_aldolase"/>
</dbReference>
<keyword evidence="6 10" id="KW-0418">Kinase</keyword>
<dbReference type="InterPro" id="IPR035907">
    <property type="entry name" value="Hppk_sf"/>
</dbReference>
<reference evidence="10" key="1">
    <citation type="submission" date="2014-06" db="EMBL/GenBank/DDBJ databases">
        <title>Key roles for freshwater Actinobacteria revealed by deep metagenomic sequencing.</title>
        <authorList>
            <person name="Ghai R."/>
            <person name="Mizuno C.M."/>
            <person name="Picazo A."/>
            <person name="Camacho A."/>
            <person name="Rodriguez-Valera F."/>
        </authorList>
    </citation>
    <scope>NUCLEOTIDE SEQUENCE</scope>
</reference>
<dbReference type="CDD" id="cd00483">
    <property type="entry name" value="HPPK"/>
    <property type="match status" value="1"/>
</dbReference>
<dbReference type="SUPFAM" id="SSF55083">
    <property type="entry name" value="6-hydroxymethyl-7,8-dihydropterin pyrophosphokinase, HPPK"/>
    <property type="match status" value="1"/>
</dbReference>
<evidence type="ECO:0000256" key="4">
    <source>
        <dbReference type="ARBA" id="ARBA00022679"/>
    </source>
</evidence>
<keyword evidence="4" id="KW-0808">Transferase</keyword>
<dbReference type="Gene3D" id="3.30.1130.10">
    <property type="match status" value="1"/>
</dbReference>
<dbReference type="GO" id="GO:0004150">
    <property type="term" value="F:dihydroneopterin aldolase activity"/>
    <property type="evidence" value="ECO:0007669"/>
    <property type="project" value="InterPro"/>
</dbReference>
<dbReference type="AlphaFoldDB" id="A0A094PMV7"/>
<evidence type="ECO:0000256" key="2">
    <source>
        <dbReference type="ARBA" id="ARBA00009640"/>
    </source>
</evidence>
<accession>A0A094PMV7</accession>
<evidence type="ECO:0000256" key="8">
    <source>
        <dbReference type="ARBA" id="ARBA00022909"/>
    </source>
</evidence>
<dbReference type="CDD" id="cd00534">
    <property type="entry name" value="DHNA_DHNTPE"/>
    <property type="match status" value="1"/>
</dbReference>
<dbReference type="SMART" id="SM00905">
    <property type="entry name" value="FolB"/>
    <property type="match status" value="1"/>
</dbReference>
<evidence type="ECO:0000259" key="9">
    <source>
        <dbReference type="PROSITE" id="PS00794"/>
    </source>
</evidence>